<dbReference type="GO" id="GO:0051603">
    <property type="term" value="P:proteolysis involved in protein catabolic process"/>
    <property type="evidence" value="ECO:0007669"/>
    <property type="project" value="TreeGrafter"/>
</dbReference>
<evidence type="ECO:0000256" key="2">
    <source>
        <dbReference type="ARBA" id="ARBA00022723"/>
    </source>
</evidence>
<dbReference type="PANTHER" id="PTHR22726">
    <property type="entry name" value="METALLOENDOPEPTIDASE OMA1"/>
    <property type="match status" value="1"/>
</dbReference>
<feature type="signal peptide" evidence="8">
    <location>
        <begin position="1"/>
        <end position="27"/>
    </location>
</feature>
<dbReference type="PANTHER" id="PTHR22726:SF1">
    <property type="entry name" value="METALLOENDOPEPTIDASE OMA1, MITOCHONDRIAL"/>
    <property type="match status" value="1"/>
</dbReference>
<keyword evidence="1 7" id="KW-0645">Protease</keyword>
<keyword evidence="2" id="KW-0479">Metal-binding</keyword>
<dbReference type="GO" id="GO:0004222">
    <property type="term" value="F:metalloendopeptidase activity"/>
    <property type="evidence" value="ECO:0007669"/>
    <property type="project" value="InterPro"/>
</dbReference>
<evidence type="ECO:0000259" key="9">
    <source>
        <dbReference type="Pfam" id="PF01435"/>
    </source>
</evidence>
<accession>A0A9E5MQ00</accession>
<dbReference type="InterPro" id="IPR051156">
    <property type="entry name" value="Mito/Outer_Membr_Metalloprot"/>
</dbReference>
<gene>
    <name evidence="10" type="ORF">G8770_21900</name>
</gene>
<feature type="domain" description="Peptidase M48" evidence="9">
    <location>
        <begin position="67"/>
        <end position="244"/>
    </location>
</feature>
<dbReference type="PROSITE" id="PS51257">
    <property type="entry name" value="PROKAR_LIPOPROTEIN"/>
    <property type="match status" value="1"/>
</dbReference>
<feature type="chain" id="PRO_5039392865" evidence="8">
    <location>
        <begin position="28"/>
        <end position="429"/>
    </location>
</feature>
<evidence type="ECO:0000256" key="6">
    <source>
        <dbReference type="PROSITE-ProRule" id="PRU00339"/>
    </source>
</evidence>
<evidence type="ECO:0000256" key="8">
    <source>
        <dbReference type="SAM" id="SignalP"/>
    </source>
</evidence>
<sequence>MGYRAYIASTLLALLMVSGCTTNPVTGASQFSLISPEQEVSIGAKQFGPTQQTQGGQYMVDPDLTVYVNQVGQKLAAKSDRPNLPYDFVVLNNDVPNAWALPGGKIAINRGLLVQLEDEAQLAAVLAHEIVHAAARHSAQQMTQGMLLGVGGQIIGMAGSQTAYGELIGMGTQMGSALIQARYGRDQELESDYYGMTYMARAGYEPEAAVELQQTFVKLSEGHQGSWMDGLLASHPPSIERVQANKAHAAKLTPGVRNKQAYQNAIRQAKKDQAAYDQHQKALKAASDKNLDQAIALTKKSISAQPKEPLFYTTLGQLQLEQKDYKSALNSFTQAHKLYPEYFLPLLGSGLSAKALKAYTRAEQDLISSAKLLPTQSAVFYLGEVKLAQGQKDQAIAYFQQAAQGRGALAEKSKAYLQELAPAAQPPAQ</sequence>
<dbReference type="CDD" id="cd07331">
    <property type="entry name" value="M48C_Oma1_like"/>
    <property type="match status" value="1"/>
</dbReference>
<evidence type="ECO:0000313" key="10">
    <source>
        <dbReference type="EMBL" id="NHO68212.1"/>
    </source>
</evidence>
<dbReference type="Gene3D" id="1.25.40.10">
    <property type="entry name" value="Tetratricopeptide repeat domain"/>
    <property type="match status" value="2"/>
</dbReference>
<feature type="repeat" description="TPR" evidence="6">
    <location>
        <begin position="309"/>
        <end position="342"/>
    </location>
</feature>
<evidence type="ECO:0000256" key="3">
    <source>
        <dbReference type="ARBA" id="ARBA00022801"/>
    </source>
</evidence>
<evidence type="ECO:0000256" key="4">
    <source>
        <dbReference type="ARBA" id="ARBA00022833"/>
    </source>
</evidence>
<dbReference type="InterPro" id="IPR011990">
    <property type="entry name" value="TPR-like_helical_dom_sf"/>
</dbReference>
<dbReference type="GO" id="GO:0046872">
    <property type="term" value="F:metal ion binding"/>
    <property type="evidence" value="ECO:0007669"/>
    <property type="project" value="UniProtKB-KW"/>
</dbReference>
<dbReference type="InterPro" id="IPR001915">
    <property type="entry name" value="Peptidase_M48"/>
</dbReference>
<keyword evidence="6" id="KW-0802">TPR repeat</keyword>
<dbReference type="Pfam" id="PF01435">
    <property type="entry name" value="Peptidase_M48"/>
    <property type="match status" value="1"/>
</dbReference>
<protein>
    <submittedName>
        <fullName evidence="10">M48 family metalloprotease</fullName>
    </submittedName>
</protein>
<dbReference type="InterPro" id="IPR019734">
    <property type="entry name" value="TPR_rpt"/>
</dbReference>
<keyword evidence="11" id="KW-1185">Reference proteome</keyword>
<dbReference type="EMBL" id="JAAONZ010000026">
    <property type="protein sequence ID" value="NHO68212.1"/>
    <property type="molecule type" value="Genomic_DNA"/>
</dbReference>
<dbReference type="AlphaFoldDB" id="A0A9E5MQ00"/>
<keyword evidence="5 7" id="KW-0482">Metalloprotease</keyword>
<comment type="caution">
    <text evidence="10">The sequence shown here is derived from an EMBL/GenBank/DDBJ whole genome shotgun (WGS) entry which is preliminary data.</text>
</comment>
<organism evidence="10 11">
    <name type="scientific">Pseudomaricurvus hydrocarbonicus</name>
    <dbReference type="NCBI Taxonomy" id="1470433"/>
    <lineage>
        <taxon>Bacteria</taxon>
        <taxon>Pseudomonadati</taxon>
        <taxon>Pseudomonadota</taxon>
        <taxon>Gammaproteobacteria</taxon>
        <taxon>Cellvibrionales</taxon>
        <taxon>Cellvibrionaceae</taxon>
        <taxon>Pseudomaricurvus</taxon>
    </lineage>
</organism>
<evidence type="ECO:0000256" key="7">
    <source>
        <dbReference type="RuleBase" id="RU003983"/>
    </source>
</evidence>
<proteinExistence type="inferred from homology"/>
<dbReference type="GO" id="GO:0016020">
    <property type="term" value="C:membrane"/>
    <property type="evidence" value="ECO:0007669"/>
    <property type="project" value="TreeGrafter"/>
</dbReference>
<comment type="similarity">
    <text evidence="7">Belongs to the peptidase M48 family.</text>
</comment>
<evidence type="ECO:0000256" key="1">
    <source>
        <dbReference type="ARBA" id="ARBA00022670"/>
    </source>
</evidence>
<comment type="cofactor">
    <cofactor evidence="7">
        <name>Zn(2+)</name>
        <dbReference type="ChEBI" id="CHEBI:29105"/>
    </cofactor>
    <text evidence="7">Binds 1 zinc ion per subunit.</text>
</comment>
<evidence type="ECO:0000313" key="11">
    <source>
        <dbReference type="Proteomes" id="UP000787472"/>
    </source>
</evidence>
<dbReference type="PROSITE" id="PS50005">
    <property type="entry name" value="TPR"/>
    <property type="match status" value="1"/>
</dbReference>
<dbReference type="SMART" id="SM00028">
    <property type="entry name" value="TPR"/>
    <property type="match status" value="3"/>
</dbReference>
<dbReference type="Gene3D" id="3.30.2010.10">
    <property type="entry name" value="Metalloproteases ('zincins'), catalytic domain"/>
    <property type="match status" value="1"/>
</dbReference>
<keyword evidence="8" id="KW-0732">Signal</keyword>
<keyword evidence="3 7" id="KW-0378">Hydrolase</keyword>
<dbReference type="SUPFAM" id="SSF48452">
    <property type="entry name" value="TPR-like"/>
    <property type="match status" value="1"/>
</dbReference>
<dbReference type="Proteomes" id="UP000787472">
    <property type="component" value="Unassembled WGS sequence"/>
</dbReference>
<evidence type="ECO:0000256" key="5">
    <source>
        <dbReference type="ARBA" id="ARBA00023049"/>
    </source>
</evidence>
<keyword evidence="4 7" id="KW-0862">Zinc</keyword>
<reference evidence="10" key="1">
    <citation type="submission" date="2020-03" db="EMBL/GenBank/DDBJ databases">
        <authorList>
            <person name="Guo F."/>
        </authorList>
    </citation>
    <scope>NUCLEOTIDE SEQUENCE</scope>
    <source>
        <strain evidence="10">JCM 30134</strain>
    </source>
</reference>
<name>A0A9E5MQ00_9GAMM</name>